<dbReference type="AlphaFoldDB" id="A0A0F9NVY1"/>
<accession>A0A0F9NVY1</accession>
<proteinExistence type="predicted"/>
<comment type="caution">
    <text evidence="1">The sequence shown here is derived from an EMBL/GenBank/DDBJ whole genome shotgun (WGS) entry which is preliminary data.</text>
</comment>
<gene>
    <name evidence="1" type="ORF">LCGC14_0919840</name>
</gene>
<organism evidence="1">
    <name type="scientific">marine sediment metagenome</name>
    <dbReference type="NCBI Taxonomy" id="412755"/>
    <lineage>
        <taxon>unclassified sequences</taxon>
        <taxon>metagenomes</taxon>
        <taxon>ecological metagenomes</taxon>
    </lineage>
</organism>
<sequence length="86" mass="9605">MRTFYIQVGGQNVCVHPVTVDSAFKTDRLHKQRMTTQQWKYVLLCNADTVEVHIGAGNTARMKTYQLKAKSLGAGVMEVTAYDPVS</sequence>
<protein>
    <submittedName>
        <fullName evidence="1">Uncharacterized protein</fullName>
    </submittedName>
</protein>
<reference evidence="1" key="1">
    <citation type="journal article" date="2015" name="Nature">
        <title>Complex archaea that bridge the gap between prokaryotes and eukaryotes.</title>
        <authorList>
            <person name="Spang A."/>
            <person name="Saw J.H."/>
            <person name="Jorgensen S.L."/>
            <person name="Zaremba-Niedzwiedzka K."/>
            <person name="Martijn J."/>
            <person name="Lind A.E."/>
            <person name="van Eijk R."/>
            <person name="Schleper C."/>
            <person name="Guy L."/>
            <person name="Ettema T.J."/>
        </authorList>
    </citation>
    <scope>NUCLEOTIDE SEQUENCE</scope>
</reference>
<evidence type="ECO:0000313" key="1">
    <source>
        <dbReference type="EMBL" id="KKN21979.1"/>
    </source>
</evidence>
<name>A0A0F9NVY1_9ZZZZ</name>
<dbReference type="EMBL" id="LAZR01003102">
    <property type="protein sequence ID" value="KKN21979.1"/>
    <property type="molecule type" value="Genomic_DNA"/>
</dbReference>